<name>A0A1V2ET47_9SPHN</name>
<accession>A0A1V2ET47</accession>
<proteinExistence type="predicted"/>
<dbReference type="EMBL" id="MPSB01000008">
    <property type="protein sequence ID" value="ONF95862.1"/>
    <property type="molecule type" value="Genomic_DNA"/>
</dbReference>
<dbReference type="AlphaFoldDB" id="A0A1V2ET47"/>
<reference evidence="1 2" key="1">
    <citation type="submission" date="2016-11" db="EMBL/GenBank/DDBJ databases">
        <title>Genome sequence of Sphingomonas jeddahensis G39.</title>
        <authorList>
            <person name="Poehlein A."/>
            <person name="Wuebbeler J.H."/>
            <person name="Steinbuechel A."/>
            <person name="Daniel R."/>
        </authorList>
    </citation>
    <scope>NUCLEOTIDE SEQUENCE [LARGE SCALE GENOMIC DNA]</scope>
    <source>
        <strain evidence="1 2">G39</strain>
    </source>
</reference>
<keyword evidence="2" id="KW-1185">Reference proteome</keyword>
<dbReference type="Proteomes" id="UP000188729">
    <property type="component" value="Unassembled WGS sequence"/>
</dbReference>
<sequence>MLTLIGKHVTLSFVEAQEAVVAKCFNFNVNAVLQRCVLRNIRKDPLDTFDNVTKSARLNELDRHYYDGVTIKRLCHA</sequence>
<gene>
    <name evidence="1" type="ORF">SPHI_20640</name>
</gene>
<organism evidence="1 2">
    <name type="scientific">Sphingomonas jeddahensis</name>
    <dbReference type="NCBI Taxonomy" id="1915074"/>
    <lineage>
        <taxon>Bacteria</taxon>
        <taxon>Pseudomonadati</taxon>
        <taxon>Pseudomonadota</taxon>
        <taxon>Alphaproteobacteria</taxon>
        <taxon>Sphingomonadales</taxon>
        <taxon>Sphingomonadaceae</taxon>
        <taxon>Sphingomonas</taxon>
    </lineage>
</organism>
<protein>
    <submittedName>
        <fullName evidence="1">Uncharacterized protein</fullName>
    </submittedName>
</protein>
<evidence type="ECO:0000313" key="1">
    <source>
        <dbReference type="EMBL" id="ONF95862.1"/>
    </source>
</evidence>
<comment type="caution">
    <text evidence="1">The sequence shown here is derived from an EMBL/GenBank/DDBJ whole genome shotgun (WGS) entry which is preliminary data.</text>
</comment>
<evidence type="ECO:0000313" key="2">
    <source>
        <dbReference type="Proteomes" id="UP000188729"/>
    </source>
</evidence>